<dbReference type="InterPro" id="IPR050765">
    <property type="entry name" value="Riboflavin_Biosynth_HTPR"/>
</dbReference>
<dbReference type="Gene3D" id="3.40.430.10">
    <property type="entry name" value="Dihydrofolate Reductase, subunit A"/>
    <property type="match status" value="1"/>
</dbReference>
<sequence>MEGSIVRDGFHESNRFGYNAGMRCIAIAAVTIDGKIALDAGHFSDWTSPEDKDFLHEMLDRSDVVVVGNNTYKTALEPLSKRNCIVFTASVRTSEHKSNVLTYCNPASSDCIPLIEKYEKVAVLGGTQTYTYFLENDLLDELYITVEPVIFGRGLNLFQSTEDVLAKFRLESMRPLNEKGTLLLHYVR</sequence>
<dbReference type="AlphaFoldDB" id="A0A1F6CRP1"/>
<evidence type="ECO:0000313" key="2">
    <source>
        <dbReference type="EMBL" id="OGG51542.1"/>
    </source>
</evidence>
<dbReference type="PANTHER" id="PTHR38011">
    <property type="entry name" value="DIHYDROFOLATE REDUCTASE FAMILY PROTEIN (AFU_ORTHOLOGUE AFUA_8G06820)"/>
    <property type="match status" value="1"/>
</dbReference>
<dbReference type="Proteomes" id="UP000176445">
    <property type="component" value="Unassembled WGS sequence"/>
</dbReference>
<reference evidence="2 3" key="1">
    <citation type="journal article" date="2016" name="Nat. Commun.">
        <title>Thousands of microbial genomes shed light on interconnected biogeochemical processes in an aquifer system.</title>
        <authorList>
            <person name="Anantharaman K."/>
            <person name="Brown C.T."/>
            <person name="Hug L.A."/>
            <person name="Sharon I."/>
            <person name="Castelle C.J."/>
            <person name="Probst A.J."/>
            <person name="Thomas B.C."/>
            <person name="Singh A."/>
            <person name="Wilkins M.J."/>
            <person name="Karaoz U."/>
            <person name="Brodie E.L."/>
            <person name="Williams K.H."/>
            <person name="Hubbard S.S."/>
            <person name="Banfield J.F."/>
        </authorList>
    </citation>
    <scope>NUCLEOTIDE SEQUENCE [LARGE SCALE GENOMIC DNA]</scope>
</reference>
<dbReference type="InterPro" id="IPR024072">
    <property type="entry name" value="DHFR-like_dom_sf"/>
</dbReference>
<name>A0A1F6CRP1_9BACT</name>
<dbReference type="GO" id="GO:0046654">
    <property type="term" value="P:tetrahydrofolate biosynthetic process"/>
    <property type="evidence" value="ECO:0007669"/>
    <property type="project" value="InterPro"/>
</dbReference>
<gene>
    <name evidence="2" type="ORF">A2704_00795</name>
</gene>
<dbReference type="SUPFAM" id="SSF53597">
    <property type="entry name" value="Dihydrofolate reductase-like"/>
    <property type="match status" value="1"/>
</dbReference>
<protein>
    <recommendedName>
        <fullName evidence="1">DHFR domain-containing protein</fullName>
    </recommendedName>
</protein>
<evidence type="ECO:0000313" key="3">
    <source>
        <dbReference type="Proteomes" id="UP000176445"/>
    </source>
</evidence>
<evidence type="ECO:0000259" key="1">
    <source>
        <dbReference type="Pfam" id="PF00186"/>
    </source>
</evidence>
<dbReference type="InterPro" id="IPR001796">
    <property type="entry name" value="DHFR_dom"/>
</dbReference>
<dbReference type="Pfam" id="PF00186">
    <property type="entry name" value="DHFR_1"/>
    <property type="match status" value="1"/>
</dbReference>
<comment type="caution">
    <text evidence="2">The sequence shown here is derived from an EMBL/GenBank/DDBJ whole genome shotgun (WGS) entry which is preliminary data.</text>
</comment>
<accession>A0A1F6CRP1</accession>
<feature type="domain" description="DHFR" evidence="1">
    <location>
        <begin position="27"/>
        <end position="145"/>
    </location>
</feature>
<dbReference type="EMBL" id="MFKW01000025">
    <property type="protein sequence ID" value="OGG51542.1"/>
    <property type="molecule type" value="Genomic_DNA"/>
</dbReference>
<dbReference type="PANTHER" id="PTHR38011:SF11">
    <property type="entry name" value="2,5-DIAMINO-6-RIBOSYLAMINO-4(3H)-PYRIMIDINONE 5'-PHOSPHATE REDUCTASE"/>
    <property type="match status" value="1"/>
</dbReference>
<dbReference type="GO" id="GO:0004146">
    <property type="term" value="F:dihydrofolate reductase activity"/>
    <property type="evidence" value="ECO:0007669"/>
    <property type="project" value="InterPro"/>
</dbReference>
<proteinExistence type="predicted"/>
<organism evidence="2 3">
    <name type="scientific">Candidatus Kaiserbacteria bacterium RIFCSPHIGHO2_01_FULL_54_36b</name>
    <dbReference type="NCBI Taxonomy" id="1798483"/>
    <lineage>
        <taxon>Bacteria</taxon>
        <taxon>Candidatus Kaiseribacteriota</taxon>
    </lineage>
</organism>